<feature type="domain" description="EF-hand" evidence="4">
    <location>
        <begin position="71"/>
        <end position="106"/>
    </location>
</feature>
<comment type="caution">
    <text evidence="5">The sequence shown here is derived from an EMBL/GenBank/DDBJ whole genome shotgun (WGS) entry which is preliminary data.</text>
</comment>
<sequence>MQYWTCRASEALCNTARTKLKSPGQLTPRRCKSRYTATGHIHLRGVRPMINGISSSFSSYTSSTSATSSTGNKKFQEELLARLDTDGDGSIGKDELSSALSSNSKDGITVSLSKAFSDLDSNDDDSLDADELAAMAPPPPPMQSVTDIADDLLTSLDSDGDGAISSDELSTGLTSAGSSANSSEVFDALDTNEDGTVSLDELTASLQSQQPPAGPPPAQMSSTTDTDSDALFSALDSDSDNSISASELSAALKQSDSSDSSNGTTNASQMAAQALSKMIAALGERYDTEGSKPVGRYLNTAA</sequence>
<dbReference type="InterPro" id="IPR002048">
    <property type="entry name" value="EF_hand_dom"/>
</dbReference>
<dbReference type="SMART" id="SM00054">
    <property type="entry name" value="EFh"/>
    <property type="match status" value="5"/>
</dbReference>
<dbReference type="PANTHER" id="PTHR45942">
    <property type="entry name" value="PROTEIN PHOSPATASE 3 REGULATORY SUBUNIT B ALPHA ISOFORM TYPE 1"/>
    <property type="match status" value="1"/>
</dbReference>
<keyword evidence="2" id="KW-0677">Repeat</keyword>
<evidence type="ECO:0000313" key="6">
    <source>
        <dbReference type="Proteomes" id="UP000278587"/>
    </source>
</evidence>
<feature type="domain" description="EF-hand" evidence="4">
    <location>
        <begin position="223"/>
        <end position="258"/>
    </location>
</feature>
<dbReference type="AlphaFoldDB" id="A0A3M3B589"/>
<reference evidence="5 6" key="1">
    <citation type="submission" date="2018-08" db="EMBL/GenBank/DDBJ databases">
        <title>Recombination of ecologically and evolutionarily significant loci maintains genetic cohesion in the Pseudomonas syringae species complex.</title>
        <authorList>
            <person name="Dillon M."/>
            <person name="Thakur S."/>
            <person name="Almeida R.N.D."/>
            <person name="Weir B.S."/>
            <person name="Guttman D.S."/>
        </authorList>
    </citation>
    <scope>NUCLEOTIDE SEQUENCE [LARGE SCALE GENOMIC DNA]</scope>
    <source>
        <strain evidence="5 6">ICMP 4086</strain>
    </source>
</reference>
<dbReference type="SUPFAM" id="SSF47473">
    <property type="entry name" value="EF-hand"/>
    <property type="match status" value="2"/>
</dbReference>
<dbReference type="PROSITE" id="PS50222">
    <property type="entry name" value="EF_HAND_2"/>
    <property type="match status" value="3"/>
</dbReference>
<evidence type="ECO:0000256" key="3">
    <source>
        <dbReference type="SAM" id="MobiDB-lite"/>
    </source>
</evidence>
<evidence type="ECO:0000256" key="1">
    <source>
        <dbReference type="ARBA" id="ARBA00022723"/>
    </source>
</evidence>
<protein>
    <submittedName>
        <fullName evidence="5">Calcium-binding protein</fullName>
    </submittedName>
</protein>
<evidence type="ECO:0000313" key="5">
    <source>
        <dbReference type="EMBL" id="RMM07857.1"/>
    </source>
</evidence>
<dbReference type="Pfam" id="PF13202">
    <property type="entry name" value="EF-hand_5"/>
    <property type="match status" value="2"/>
</dbReference>
<gene>
    <name evidence="5" type="ORF">ALQ84_05215</name>
</gene>
<feature type="compositionally biased region" description="Acidic residues" evidence="3">
    <location>
        <begin position="120"/>
        <end position="131"/>
    </location>
</feature>
<feature type="compositionally biased region" description="Low complexity" evidence="3">
    <location>
        <begin position="229"/>
        <end position="242"/>
    </location>
</feature>
<feature type="compositionally biased region" description="Polar residues" evidence="3">
    <location>
        <begin position="167"/>
        <end position="182"/>
    </location>
</feature>
<dbReference type="NCBIfam" id="NF041410">
    <property type="entry name" value="XopAW"/>
    <property type="match status" value="1"/>
</dbReference>
<feature type="region of interest" description="Disordered" evidence="3">
    <location>
        <begin position="85"/>
        <end position="104"/>
    </location>
</feature>
<proteinExistence type="predicted"/>
<dbReference type="EMBL" id="RBOC01000131">
    <property type="protein sequence ID" value="RMM07857.1"/>
    <property type="molecule type" value="Genomic_DNA"/>
</dbReference>
<feature type="compositionally biased region" description="Basic and acidic residues" evidence="3">
    <location>
        <begin position="85"/>
        <end position="96"/>
    </location>
</feature>
<name>A0A3M3B589_9PSED</name>
<evidence type="ECO:0000256" key="2">
    <source>
        <dbReference type="ARBA" id="ARBA00022737"/>
    </source>
</evidence>
<dbReference type="PROSITE" id="PS00018">
    <property type="entry name" value="EF_HAND_1"/>
    <property type="match status" value="4"/>
</dbReference>
<organism evidence="5 6">
    <name type="scientific">Pseudomonas caricapapayae</name>
    <dbReference type="NCBI Taxonomy" id="46678"/>
    <lineage>
        <taxon>Bacteria</taxon>
        <taxon>Pseudomonadati</taxon>
        <taxon>Pseudomonadota</taxon>
        <taxon>Gammaproteobacteria</taxon>
        <taxon>Pseudomonadales</taxon>
        <taxon>Pseudomonadaceae</taxon>
        <taxon>Pseudomonas</taxon>
    </lineage>
</organism>
<dbReference type="CDD" id="cd00051">
    <property type="entry name" value="EFh"/>
    <property type="match status" value="1"/>
</dbReference>
<feature type="region of interest" description="Disordered" evidence="3">
    <location>
        <begin position="207"/>
        <end position="269"/>
    </location>
</feature>
<evidence type="ECO:0000259" key="4">
    <source>
        <dbReference type="PROSITE" id="PS50222"/>
    </source>
</evidence>
<dbReference type="GO" id="GO:0005509">
    <property type="term" value="F:calcium ion binding"/>
    <property type="evidence" value="ECO:0007669"/>
    <property type="project" value="InterPro"/>
</dbReference>
<feature type="compositionally biased region" description="Low complexity" evidence="3">
    <location>
        <begin position="151"/>
        <end position="163"/>
    </location>
</feature>
<dbReference type="Proteomes" id="UP000278587">
    <property type="component" value="Unassembled WGS sequence"/>
</dbReference>
<keyword evidence="1" id="KW-0479">Metal-binding</keyword>
<dbReference type="Pfam" id="PF13499">
    <property type="entry name" value="EF-hand_7"/>
    <property type="match status" value="1"/>
</dbReference>
<dbReference type="Gene3D" id="1.10.238.10">
    <property type="entry name" value="EF-hand"/>
    <property type="match status" value="3"/>
</dbReference>
<dbReference type="InterPro" id="IPR018247">
    <property type="entry name" value="EF_Hand_1_Ca_BS"/>
</dbReference>
<feature type="domain" description="EF-hand" evidence="4">
    <location>
        <begin position="177"/>
        <end position="212"/>
    </location>
</feature>
<dbReference type="InterPro" id="IPR011992">
    <property type="entry name" value="EF-hand-dom_pair"/>
</dbReference>
<feature type="region of interest" description="Disordered" evidence="3">
    <location>
        <begin position="119"/>
        <end position="182"/>
    </location>
</feature>
<accession>A0A3M3B589</accession>